<organism evidence="3 4">
    <name type="scientific">Allonocardiopsis opalescens</name>
    <dbReference type="NCBI Taxonomy" id="1144618"/>
    <lineage>
        <taxon>Bacteria</taxon>
        <taxon>Bacillati</taxon>
        <taxon>Actinomycetota</taxon>
        <taxon>Actinomycetes</taxon>
        <taxon>Streptosporangiales</taxon>
        <taxon>Allonocardiopsis</taxon>
    </lineage>
</organism>
<feature type="region of interest" description="Disordered" evidence="1">
    <location>
        <begin position="1"/>
        <end position="20"/>
    </location>
</feature>
<dbReference type="InterPro" id="IPR056934">
    <property type="entry name" value="SH3_Rv0428c"/>
</dbReference>
<dbReference type="RefSeq" id="WP_106241148.1">
    <property type="nucleotide sequence ID" value="NZ_PVZC01000001.1"/>
</dbReference>
<sequence length="85" mass="9104">MEPPPAARPSVSVSAADTGRRVSVRRRLPSGWLGDVVGVLEFWRDGVLGIRRRDGSVTEVTEASLVAGRVVPEAAPGTRATRRRA</sequence>
<dbReference type="AlphaFoldDB" id="A0A2T0QDF9"/>
<dbReference type="Pfam" id="PF24551">
    <property type="entry name" value="SH3_Rv0428c"/>
    <property type="match status" value="1"/>
</dbReference>
<dbReference type="Proteomes" id="UP000237846">
    <property type="component" value="Unassembled WGS sequence"/>
</dbReference>
<accession>A0A2T0QDF9</accession>
<evidence type="ECO:0000313" key="4">
    <source>
        <dbReference type="Proteomes" id="UP000237846"/>
    </source>
</evidence>
<dbReference type="OrthoDB" id="9775595at2"/>
<keyword evidence="4" id="KW-1185">Reference proteome</keyword>
<dbReference type="EMBL" id="PVZC01000001">
    <property type="protein sequence ID" value="PRY01959.1"/>
    <property type="molecule type" value="Genomic_DNA"/>
</dbReference>
<evidence type="ECO:0000259" key="2">
    <source>
        <dbReference type="Pfam" id="PF24551"/>
    </source>
</evidence>
<name>A0A2T0QDF9_9ACTN</name>
<comment type="caution">
    <text evidence="3">The sequence shown here is derived from an EMBL/GenBank/DDBJ whole genome shotgun (WGS) entry which is preliminary data.</text>
</comment>
<evidence type="ECO:0000256" key="1">
    <source>
        <dbReference type="SAM" id="MobiDB-lite"/>
    </source>
</evidence>
<feature type="domain" description="Histone acetyltransferase Rv0428c-like SH3" evidence="2">
    <location>
        <begin position="17"/>
        <end position="69"/>
    </location>
</feature>
<reference evidence="3 4" key="1">
    <citation type="submission" date="2018-03" db="EMBL/GenBank/DDBJ databases">
        <title>Genomic Encyclopedia of Archaeal and Bacterial Type Strains, Phase II (KMG-II): from individual species to whole genera.</title>
        <authorList>
            <person name="Goeker M."/>
        </authorList>
    </citation>
    <scope>NUCLEOTIDE SEQUENCE [LARGE SCALE GENOMIC DNA]</scope>
    <source>
        <strain evidence="3 4">DSM 45601</strain>
    </source>
</reference>
<protein>
    <recommendedName>
        <fullName evidence="2">Histone acetyltransferase Rv0428c-like SH3 domain-containing protein</fullName>
    </recommendedName>
</protein>
<proteinExistence type="predicted"/>
<gene>
    <name evidence="3" type="ORF">CLV72_101557</name>
</gene>
<evidence type="ECO:0000313" key="3">
    <source>
        <dbReference type="EMBL" id="PRY01959.1"/>
    </source>
</evidence>